<evidence type="ECO:0000256" key="4">
    <source>
        <dbReference type="ARBA" id="ARBA00023015"/>
    </source>
</evidence>
<dbReference type="Proteomes" id="UP000199602">
    <property type="component" value="Unassembled WGS sequence"/>
</dbReference>
<dbReference type="SUPFAM" id="SSF48013">
    <property type="entry name" value="NusB-like"/>
    <property type="match status" value="1"/>
</dbReference>
<dbReference type="OrthoDB" id="9797817at2"/>
<proteinExistence type="inferred from homology"/>
<dbReference type="CDD" id="cd00619">
    <property type="entry name" value="Terminator_NusB"/>
    <property type="match status" value="1"/>
</dbReference>
<protein>
    <recommendedName>
        <fullName evidence="6">Transcription antitermination protein NusB</fullName>
    </recommendedName>
    <alternativeName>
        <fullName evidence="6">Antitermination factor NusB</fullName>
    </alternativeName>
</protein>
<dbReference type="GO" id="GO:0031564">
    <property type="term" value="P:transcription antitermination"/>
    <property type="evidence" value="ECO:0007669"/>
    <property type="project" value="UniProtKB-KW"/>
</dbReference>
<evidence type="ECO:0000259" key="7">
    <source>
        <dbReference type="Pfam" id="PF01029"/>
    </source>
</evidence>
<dbReference type="Gene3D" id="1.10.940.10">
    <property type="entry name" value="NusB-like"/>
    <property type="match status" value="1"/>
</dbReference>
<dbReference type="PANTHER" id="PTHR11078:SF3">
    <property type="entry name" value="ANTITERMINATION NUSB DOMAIN-CONTAINING PROTEIN"/>
    <property type="match status" value="1"/>
</dbReference>
<dbReference type="EMBL" id="FNIN01000012">
    <property type="protein sequence ID" value="SDN93137.1"/>
    <property type="molecule type" value="Genomic_DNA"/>
</dbReference>
<evidence type="ECO:0000256" key="3">
    <source>
        <dbReference type="ARBA" id="ARBA00022884"/>
    </source>
</evidence>
<keyword evidence="9" id="KW-1185">Reference proteome</keyword>
<keyword evidence="3 6" id="KW-0694">RNA-binding</keyword>
<dbReference type="GO" id="GO:0003723">
    <property type="term" value="F:RNA binding"/>
    <property type="evidence" value="ECO:0007669"/>
    <property type="project" value="UniProtKB-UniRule"/>
</dbReference>
<comment type="similarity">
    <text evidence="1 6">Belongs to the NusB family.</text>
</comment>
<dbReference type="InterPro" id="IPR006027">
    <property type="entry name" value="NusB_RsmB_TIM44"/>
</dbReference>
<keyword evidence="5 6" id="KW-0804">Transcription</keyword>
<evidence type="ECO:0000256" key="1">
    <source>
        <dbReference type="ARBA" id="ARBA00005952"/>
    </source>
</evidence>
<comment type="function">
    <text evidence="6">Involved in transcription antitermination. Required for transcription of ribosomal RNA (rRNA) genes. Binds specifically to the boxA antiterminator sequence of the ribosomal RNA (rrn) operons.</text>
</comment>
<dbReference type="STRING" id="206665.SAMN04488516_11216"/>
<feature type="domain" description="NusB/RsmB/TIM44" evidence="7">
    <location>
        <begin position="15"/>
        <end position="152"/>
    </location>
</feature>
<evidence type="ECO:0000256" key="5">
    <source>
        <dbReference type="ARBA" id="ARBA00023163"/>
    </source>
</evidence>
<evidence type="ECO:0000313" key="9">
    <source>
        <dbReference type="Proteomes" id="UP000199602"/>
    </source>
</evidence>
<dbReference type="InterPro" id="IPR011605">
    <property type="entry name" value="NusB_fam"/>
</dbReference>
<keyword evidence="4 6" id="KW-0805">Transcription regulation</keyword>
<dbReference type="GO" id="GO:0006353">
    <property type="term" value="P:DNA-templated transcription termination"/>
    <property type="evidence" value="ECO:0007669"/>
    <property type="project" value="UniProtKB-UniRule"/>
</dbReference>
<evidence type="ECO:0000256" key="2">
    <source>
        <dbReference type="ARBA" id="ARBA00022814"/>
    </source>
</evidence>
<dbReference type="Pfam" id="PF01029">
    <property type="entry name" value="NusB"/>
    <property type="match status" value="1"/>
</dbReference>
<name>A0A1H0FEK6_9BACT</name>
<dbReference type="GO" id="GO:0005829">
    <property type="term" value="C:cytosol"/>
    <property type="evidence" value="ECO:0007669"/>
    <property type="project" value="TreeGrafter"/>
</dbReference>
<gene>
    <name evidence="6" type="primary">nusB</name>
    <name evidence="8" type="ORF">SAMN04488516_11216</name>
</gene>
<keyword evidence="2 6" id="KW-0889">Transcription antitermination</keyword>
<dbReference type="RefSeq" id="WP_092066064.1">
    <property type="nucleotide sequence ID" value="NZ_FNIN01000012.1"/>
</dbReference>
<dbReference type="NCBIfam" id="TIGR01951">
    <property type="entry name" value="nusB"/>
    <property type="match status" value="1"/>
</dbReference>
<organism evidence="8 9">
    <name type="scientific">Desulfonauticus submarinus</name>
    <dbReference type="NCBI Taxonomy" id="206665"/>
    <lineage>
        <taxon>Bacteria</taxon>
        <taxon>Pseudomonadati</taxon>
        <taxon>Thermodesulfobacteriota</taxon>
        <taxon>Desulfovibrionia</taxon>
        <taxon>Desulfovibrionales</taxon>
        <taxon>Desulfonauticaceae</taxon>
        <taxon>Desulfonauticus</taxon>
    </lineage>
</organism>
<dbReference type="InterPro" id="IPR035926">
    <property type="entry name" value="NusB-like_sf"/>
</dbReference>
<evidence type="ECO:0000313" key="8">
    <source>
        <dbReference type="EMBL" id="SDN93137.1"/>
    </source>
</evidence>
<reference evidence="8 9" key="1">
    <citation type="submission" date="2016-10" db="EMBL/GenBank/DDBJ databases">
        <authorList>
            <person name="de Groot N.N."/>
        </authorList>
    </citation>
    <scope>NUCLEOTIDE SEQUENCE [LARGE SCALE GENOMIC DNA]</scope>
    <source>
        <strain evidence="8 9">DSM 15269</strain>
    </source>
</reference>
<dbReference type="AlphaFoldDB" id="A0A1H0FEK6"/>
<sequence>MQETSPKLDKTPSRRKQREFAFQVLYALNFSLQSECPEKILKQLQLSLDNFPDKRKNNFYPDQAVFAWELINGVIQNLSQIDDHIARYSTNWKINRIAKIELTILRLATFELLFRPDIPPKVSINEAVELAKNFGDLHSKTFVNGILDAIARDINNGQLGLDR</sequence>
<dbReference type="PANTHER" id="PTHR11078">
    <property type="entry name" value="N UTILIZATION SUBSTANCE PROTEIN B-RELATED"/>
    <property type="match status" value="1"/>
</dbReference>
<accession>A0A1H0FEK6</accession>
<evidence type="ECO:0000256" key="6">
    <source>
        <dbReference type="HAMAP-Rule" id="MF_00073"/>
    </source>
</evidence>
<dbReference type="HAMAP" id="MF_00073">
    <property type="entry name" value="NusB"/>
    <property type="match status" value="1"/>
</dbReference>